<dbReference type="EMBL" id="FMSH01000107">
    <property type="protein sequence ID" value="SCU74675.1"/>
    <property type="molecule type" value="Genomic_DNA"/>
</dbReference>
<accession>A0A1K0ICT7</accession>
<dbReference type="AlphaFoldDB" id="A0A1K0ICT7"/>
<proteinExistence type="predicted"/>
<gene>
    <name evidence="1" type="ORF">CNECB9_1950015</name>
</gene>
<protein>
    <submittedName>
        <fullName evidence="1">Uncharacterized protein</fullName>
    </submittedName>
</protein>
<evidence type="ECO:0000313" key="1">
    <source>
        <dbReference type="EMBL" id="SCU74675.1"/>
    </source>
</evidence>
<sequence>MALHIPNKREERTMYKRLALTASLALWLIGGGYPSIGFAQETVEGTVISTKLTFCDFKPGGCEGSLVLQTSAAGKSGQMGIKVPRGTLSKQGNDFAYLPSLRGKYLTVAYVMEKGEPVAKSIEVLKTRKP</sequence>
<name>A0A1K0ICT7_CUPNE</name>
<organism evidence="1">
    <name type="scientific">Cupriavidus necator</name>
    <name type="common">Alcaligenes eutrophus</name>
    <name type="synonym">Ralstonia eutropha</name>
    <dbReference type="NCBI Taxonomy" id="106590"/>
    <lineage>
        <taxon>Bacteria</taxon>
        <taxon>Pseudomonadati</taxon>
        <taxon>Pseudomonadota</taxon>
        <taxon>Betaproteobacteria</taxon>
        <taxon>Burkholderiales</taxon>
        <taxon>Burkholderiaceae</taxon>
        <taxon>Cupriavidus</taxon>
    </lineage>
</organism>
<reference evidence="1" key="1">
    <citation type="submission" date="2016-09" db="EMBL/GenBank/DDBJ databases">
        <authorList>
            <person name="Capua I."/>
            <person name="De Benedictis P."/>
            <person name="Joannis T."/>
            <person name="Lombin L.H."/>
            <person name="Cattoli G."/>
        </authorList>
    </citation>
    <scope>NUCLEOTIDE SEQUENCE</scope>
    <source>
        <strain evidence="1">B9</strain>
    </source>
</reference>